<dbReference type="InterPro" id="IPR036397">
    <property type="entry name" value="RNaseH_sf"/>
</dbReference>
<dbReference type="SUPFAM" id="SSF56219">
    <property type="entry name" value="DNase I-like"/>
    <property type="match status" value="1"/>
</dbReference>
<dbReference type="InterPro" id="IPR001806">
    <property type="entry name" value="Small_GTPase"/>
</dbReference>
<dbReference type="PROSITE" id="PS50879">
    <property type="entry name" value="RNASE_H_1"/>
    <property type="match status" value="2"/>
</dbReference>
<sequence>MSESSAQENGFVAEWNEDIPTSSGSKVPSTSETNAEVSPESVINDGVSASGDNSWKPEDCDAPKVAECFTKVAEIKFPIKVEEFFNLFFSDNAVNFIESFHRRCADKEFKCSSWCPHDEFGHVRDVSFQHPIKLYFGAKFGSCQEVQKFRIYRNRCKYILKLLNKEASSEEVIEEVRVEKSLHMGRNQGRGCSKETHAIGFNSWSPFNHLYRSLHLGRWNRGSISRVYRRSRERKVWFNPSRENGSLQPPESSDHNRSRIIAIPSNLPITNISERSPNGIQEEGGSSQNSEVDRSQHPRGAGYGVKGVQPGSKARNGIRREKRILIREALDVASIPIVYSSNFSLFLEEVLATWEGRGGSGGVRIFWLLCFEAIRRRIGGSILNGWIVVPAVGSAGGLMVLWNDKEFEVTNSHLSSRFIAIFGKFKNSCDKCVIINVYGPSIDSEKEDFFRELLNFVAAQTVSVCIGGDFNVYLDPAEKIGMSQNWFSIDILRNFLNQTNLIDLPMVGGSMLPRSLSDHNPVSLEEKSVDWGPKPFRFFNYLLKEEGFEDMVKSSLDVSRGSRKSRGIFSILQGAKKSIRSWSGIRFNGISESIAGLELKINDLEFKAQTEDLSQQDWGQLLQFRSTLWKFYRIEESIWFQKSRARWIKDGDRNTRFFHLTALNRSRRNEITSLKINGSVVADPQSIKLHIAAYFKESYSSKLTLGVEDLSLDFAKLSGFQSSKLEEQFSEQELWQAIASSDSSKAPGPDGFTMGFFKKCWSVLKEHVLKCFQDFYLGRKWERGVNHVFITLIPKKINLESVEDFRPISLAGSLYKILSKVLSKRLSGCVGDIISQSQFAFIPGRQLLDCAFITNEGIDYWSTQGLQGVVFKVDFRRAYDTVEWPILFRAMKEMGFGNRWSSWITQCLSTASISILVNGSPSEEFSMNKGLRQDCSLSPLLFNIIGEMLHLMLSKAIERGLFHGSLWGIRKILLGLHLNLAKSKLFGINLEDRVLSDWAEQVGCLVGYFPTEYLGLPLGAKKNTEALWDPVFKNFSSKLAGWKASCLPLAGRTVFEVGANLFAYLSILFKMTCNIGNKLNSLMANFLWGDKGDKRRIHWQAKGLLEHYVYWKGYFSAIFMDLERHCNNFSKNDSVGDFLRSNSKLQIGGEVVEFGSYGSSGWEWNVQTRRNLSDWELDQWLALMTKLKDFKLSELVEDSLSWSASGDGLFSVKSCRKSLGSVDGSNDLWLKGVWMGFAPPRVEAFLWQLAHKKLAVKVELVKRGVSLREDIQCPFCKNHEETVQHLFISCFVVWKLWNNIASFWDISLVLPQDPPALLSSWGELRGNSTIWKFIPVRFRLSKWFLAKFPTVHIQEDLLIGNPSLADGFSLSKAKVCHILRWIPSPVDFLMMNVDGAAILDGSGGGIGGILRDWECRTLLTLSEKSVVEWIQSPALAPAFYSPLVNQILSLSNGMVHSVRWIPRASNGEADSLAKKGIVFKSYGDKRRIHWVNWNTVCRPLNCGGLGVLDLNLTNRALLGKWVWKFANDKNSLWKSVLCSKQKVCWNTMSIGKVTSPQSSWILRGIANNFSKNDSVGDFLRSNSKLQIGGEVVEFGSYGSSGWEWNVQTRRNLSDWELDQWLALMTKLKDFKLSELVEDSLSWSASGDGLFSVKSYRKSLGSVDGSNDLWLKGVWMGFAPPRVEAFLWQLAHKKLAVKVELVKRGVSLREDIQCPFCKNHEETVQHLFISCFVVWKLWNNIASFWDISLVLPQDPPALLSSWGELRGNSTIWKFIPVRFRLSKWFLAKFPTVHIQEDLLIGNPSLADGFSLSKAKVCHILRWIPSPVDFLMMNVDGAAILDGSGGGIGGILRDWECRTLLTLSEKVRHGTTPLAELKAIQRGIEIFLASLWVSVGRLIVECDCKSVVEWIQSPALAPAFYSPLVNQILSLSNGMVHSVRWIPRASNGEADSLAKKGIVFKSYGDKRRIHWVNWNTVCRPLNCGGLGVLDLNLTNRALLGKWVWKFANDKNSLWKSVLCSKQKVCWNTMSIGKVTSPQSSWILRGIANNFSKNDSVGDFLRSNSKLQIENLLGSVDGSNDLWLKGVWMGFAPPRVEAFLWQLAHKKLAVKVELVKRASFWDISLVLPQDPPALLSSWGELRGNSTIWKFIPVRFRLSKWFLAKFPTVHIQEDLLIGNPSLADGFSLSKAKVCHILRWIPSPVDFLKMNVDGAARLDGSGGGIGGILRDWECRTLLTFSEKVGQGTPPLAELKAIQRGIEIFLASLWVSVGRLIVECDCKSVVEWIQSPALAPAFYSSLVNQILSLSNGMVHSVRWIPRASNGEADSLAKKGIGTEKVSRLVPSLFLNIPPMLPADPSFSIALHLVLETSQEISDVPYGDYFRVEGLWDVERDSDDPQEGCVSRVYVNVAFSKRTVWKGKIVQSTLEECREAYATWIDMAHESLKQSTDKQGGVDPSGSSTENGEVRVERQVSTTEPSERPHNTSGPVRTLQMFDSQDVNQQIGNLLQESLTSASSIPSLLREFVRKSYSYMKRQGHISLVLAVAFAVIFLMQVSIVVLLNRPQHLHVSYPVEYMGSMMGGGGGRESRAEAVAWLEKRMHHLKEEMTMVEARLERMQHEHSALKAQLKETDDYLFKLLLIGDSGVGKSCLLLRFADDSYIDSYISTIGVDFVSKPVPVKIRTVEQDGKTIKLQIVLGHCWTRTSSSYYRGAHGIIIVYDVTDQESFNNVKQWLSEIDRYASDNVNKLLVGNKCDLTENKAVSYETAKWLCDFTNSNHWCYAAFILPSLSTQAFADEVGIPFMETSAKDCTNVEQAFMAMAASIKDRLLVLIFHSFTKPSRSTYSLLSNLLQSLEWQANWPRTMHGLRPYRSEDRLLNKRVAAALAKKVELHFFCRK</sequence>
<dbReference type="InterPro" id="IPR002156">
    <property type="entry name" value="RNaseH_domain"/>
</dbReference>
<feature type="domain" description="Reverse transcriptase" evidence="10">
    <location>
        <begin position="774"/>
        <end position="1047"/>
    </location>
</feature>
<dbReference type="Gene3D" id="3.60.10.10">
    <property type="entry name" value="Endonuclease/exonuclease/phosphatase"/>
    <property type="match status" value="1"/>
</dbReference>
<evidence type="ECO:0000256" key="4">
    <source>
        <dbReference type="ARBA" id="ARBA00023136"/>
    </source>
</evidence>
<dbReference type="GO" id="GO:0005525">
    <property type="term" value="F:GTP binding"/>
    <property type="evidence" value="ECO:0007669"/>
    <property type="project" value="UniProtKB-KW"/>
</dbReference>
<dbReference type="InterPro" id="IPR036691">
    <property type="entry name" value="Endo/exonu/phosph_ase_sf"/>
</dbReference>
<dbReference type="PANTHER" id="PTHR47666">
    <property type="entry name" value="PROTEIN VASCULAR ASSOCIATED DEATH 1, CHLOROPLASTIC"/>
    <property type="match status" value="1"/>
</dbReference>
<proteinExistence type="inferred from homology"/>
<accession>A0A6A3ADU2</accession>
<dbReference type="NCBIfam" id="TIGR00231">
    <property type="entry name" value="small_GTP"/>
    <property type="match status" value="1"/>
</dbReference>
<comment type="similarity">
    <text evidence="1">Belongs to the small GTPase superfamily. Rab family.</text>
</comment>
<protein>
    <submittedName>
        <fullName evidence="13">Alpha/beta-Hydrolases superfamily protein</fullName>
    </submittedName>
</protein>
<dbReference type="FunFam" id="3.40.50.300:FF:001447">
    <property type="entry name" value="Ras-related protein Rab-1B"/>
    <property type="match status" value="1"/>
</dbReference>
<keyword evidence="7" id="KW-0175">Coiled coil</keyword>
<evidence type="ECO:0000256" key="3">
    <source>
        <dbReference type="ARBA" id="ARBA00023134"/>
    </source>
</evidence>
<evidence type="ECO:0000256" key="7">
    <source>
        <dbReference type="SAM" id="Coils"/>
    </source>
</evidence>
<dbReference type="EMBL" id="VEPZ02001006">
    <property type="protein sequence ID" value="KAE8702774.1"/>
    <property type="molecule type" value="Genomic_DNA"/>
</dbReference>
<dbReference type="InterPro" id="IPR000477">
    <property type="entry name" value="RT_dom"/>
</dbReference>
<feature type="region of interest" description="Disordered" evidence="8">
    <location>
        <begin position="269"/>
        <end position="313"/>
    </location>
</feature>
<dbReference type="CDD" id="cd01869">
    <property type="entry name" value="Rab1_Ypt1"/>
    <property type="match status" value="1"/>
</dbReference>
<dbReference type="PROSITE" id="PS51778">
    <property type="entry name" value="VAST"/>
    <property type="match status" value="2"/>
</dbReference>
<evidence type="ECO:0000256" key="5">
    <source>
        <dbReference type="ARBA" id="ARBA00023288"/>
    </source>
</evidence>
<dbReference type="SUPFAM" id="SSF53098">
    <property type="entry name" value="Ribonuclease H-like"/>
    <property type="match status" value="2"/>
</dbReference>
<evidence type="ECO:0000313" key="14">
    <source>
        <dbReference type="Proteomes" id="UP000436088"/>
    </source>
</evidence>
<dbReference type="Pfam" id="PF00078">
    <property type="entry name" value="RVT_1"/>
    <property type="match status" value="1"/>
</dbReference>
<dbReference type="InterPro" id="IPR012337">
    <property type="entry name" value="RNaseH-like_sf"/>
</dbReference>
<feature type="domain" description="VASt" evidence="12">
    <location>
        <begin position="2260"/>
        <end position="2445"/>
    </location>
</feature>
<dbReference type="InterPro" id="IPR005225">
    <property type="entry name" value="Small_GTP-bd"/>
</dbReference>
<dbReference type="GO" id="GO:0003924">
    <property type="term" value="F:GTPase activity"/>
    <property type="evidence" value="ECO:0007669"/>
    <property type="project" value="InterPro"/>
</dbReference>
<evidence type="ECO:0000259" key="11">
    <source>
        <dbReference type="PROSITE" id="PS50879"/>
    </source>
</evidence>
<dbReference type="InterPro" id="IPR044730">
    <property type="entry name" value="RNase_H-like_dom_plant"/>
</dbReference>
<dbReference type="InterPro" id="IPR027417">
    <property type="entry name" value="P-loop_NTPase"/>
</dbReference>
<feature type="compositionally biased region" description="Polar residues" evidence="8">
    <location>
        <begin position="269"/>
        <end position="290"/>
    </location>
</feature>
<feature type="compositionally biased region" description="Polar residues" evidence="8">
    <location>
        <begin position="19"/>
        <end position="36"/>
    </location>
</feature>
<dbReference type="Pfam" id="PF13456">
    <property type="entry name" value="RVT_3"/>
    <property type="match status" value="2"/>
</dbReference>
<feature type="region of interest" description="Disordered" evidence="8">
    <location>
        <begin position="2443"/>
        <end position="2485"/>
    </location>
</feature>
<keyword evidence="5" id="KW-0449">Lipoprotein</keyword>
<dbReference type="GO" id="GO:0004523">
    <property type="term" value="F:RNA-DNA hybrid ribonuclease activity"/>
    <property type="evidence" value="ECO:0007669"/>
    <property type="project" value="InterPro"/>
</dbReference>
<dbReference type="Pfam" id="PF16016">
    <property type="entry name" value="VASt"/>
    <property type="match status" value="2"/>
</dbReference>
<dbReference type="Gene3D" id="3.30.420.10">
    <property type="entry name" value="Ribonuclease H-like superfamily/Ribonuclease H"/>
    <property type="match status" value="2"/>
</dbReference>
<dbReference type="SMART" id="SM00173">
    <property type="entry name" value="RAS"/>
    <property type="match status" value="1"/>
</dbReference>
<keyword evidence="3" id="KW-0342">GTP-binding</keyword>
<evidence type="ECO:0000256" key="2">
    <source>
        <dbReference type="ARBA" id="ARBA00022741"/>
    </source>
</evidence>
<evidence type="ECO:0000259" key="10">
    <source>
        <dbReference type="PROSITE" id="PS50878"/>
    </source>
</evidence>
<dbReference type="PANTHER" id="PTHR47666:SF1">
    <property type="entry name" value="PROTEIN VASCULAR ASSOCIATED DEATH 1, CHLOROPLASTIC"/>
    <property type="match status" value="1"/>
</dbReference>
<keyword evidence="9" id="KW-0812">Transmembrane</keyword>
<dbReference type="SMART" id="SM00174">
    <property type="entry name" value="RHO"/>
    <property type="match status" value="1"/>
</dbReference>
<feature type="domain" description="RNase H type-1" evidence="11">
    <location>
        <begin position="2199"/>
        <end position="2331"/>
    </location>
</feature>
<dbReference type="SUPFAM" id="SSF56672">
    <property type="entry name" value="DNA/RNA polymerases"/>
    <property type="match status" value="1"/>
</dbReference>
<dbReference type="PRINTS" id="PR00449">
    <property type="entry name" value="RASTRNSFRMNG"/>
</dbReference>
<evidence type="ECO:0000256" key="1">
    <source>
        <dbReference type="ARBA" id="ARBA00006270"/>
    </source>
</evidence>
<dbReference type="CDD" id="cd01650">
    <property type="entry name" value="RT_nLTR_like"/>
    <property type="match status" value="1"/>
</dbReference>
<comment type="caution">
    <text evidence="13">The sequence shown here is derived from an EMBL/GenBank/DDBJ whole genome shotgun (WGS) entry which is preliminary data.</text>
</comment>
<feature type="domain" description="VASt" evidence="12">
    <location>
        <begin position="68"/>
        <end position="160"/>
    </location>
</feature>
<evidence type="ECO:0000256" key="9">
    <source>
        <dbReference type="SAM" id="Phobius"/>
    </source>
</evidence>
<gene>
    <name evidence="13" type="ORF">F3Y22_tig00110481pilonHSYRG00026</name>
</gene>
<evidence type="ECO:0000313" key="13">
    <source>
        <dbReference type="EMBL" id="KAE8702774.1"/>
    </source>
</evidence>
<feature type="domain" description="RNase H type-1" evidence="11">
    <location>
        <begin position="1825"/>
        <end position="1957"/>
    </location>
</feature>
<feature type="transmembrane region" description="Helical" evidence="9">
    <location>
        <begin position="2535"/>
        <end position="2557"/>
    </location>
</feature>
<feature type="coiled-coil region" evidence="7">
    <location>
        <begin position="2589"/>
        <end position="2623"/>
    </location>
</feature>
<comment type="subcellular location">
    <subcellularLocation>
        <location evidence="6">Endomembrane system</location>
        <topology evidence="6">Lipid-anchor</topology>
    </subcellularLocation>
</comment>
<dbReference type="PROSITE" id="PS50878">
    <property type="entry name" value="RT_POL"/>
    <property type="match status" value="1"/>
</dbReference>
<keyword evidence="4 9" id="KW-0472">Membrane</keyword>
<dbReference type="Pfam" id="PF00071">
    <property type="entry name" value="Ras"/>
    <property type="match status" value="1"/>
</dbReference>
<dbReference type="InterPro" id="IPR026960">
    <property type="entry name" value="RVT-Znf"/>
</dbReference>
<keyword evidence="9" id="KW-1133">Transmembrane helix</keyword>
<organism evidence="13 14">
    <name type="scientific">Hibiscus syriacus</name>
    <name type="common">Rose of Sharon</name>
    <dbReference type="NCBI Taxonomy" id="106335"/>
    <lineage>
        <taxon>Eukaryota</taxon>
        <taxon>Viridiplantae</taxon>
        <taxon>Streptophyta</taxon>
        <taxon>Embryophyta</taxon>
        <taxon>Tracheophyta</taxon>
        <taxon>Spermatophyta</taxon>
        <taxon>Magnoliopsida</taxon>
        <taxon>eudicotyledons</taxon>
        <taxon>Gunneridae</taxon>
        <taxon>Pentapetalae</taxon>
        <taxon>rosids</taxon>
        <taxon>malvids</taxon>
        <taxon>Malvales</taxon>
        <taxon>Malvaceae</taxon>
        <taxon>Malvoideae</taxon>
        <taxon>Hibiscus</taxon>
    </lineage>
</organism>
<dbReference type="CDD" id="cd06222">
    <property type="entry name" value="RNase_H_like"/>
    <property type="match status" value="2"/>
</dbReference>
<dbReference type="SUPFAM" id="SSF52540">
    <property type="entry name" value="P-loop containing nucleoside triphosphate hydrolases"/>
    <property type="match status" value="1"/>
</dbReference>
<dbReference type="GO" id="GO:0043069">
    <property type="term" value="P:negative regulation of programmed cell death"/>
    <property type="evidence" value="ECO:0007669"/>
    <property type="project" value="TreeGrafter"/>
</dbReference>
<dbReference type="Pfam" id="PF13966">
    <property type="entry name" value="zf-RVT"/>
    <property type="match status" value="2"/>
</dbReference>
<evidence type="ECO:0000256" key="8">
    <source>
        <dbReference type="SAM" id="MobiDB-lite"/>
    </source>
</evidence>
<dbReference type="GO" id="GO:0012505">
    <property type="term" value="C:endomembrane system"/>
    <property type="evidence" value="ECO:0007669"/>
    <property type="project" value="UniProtKB-SubCell"/>
</dbReference>
<reference evidence="13" key="1">
    <citation type="submission" date="2019-09" db="EMBL/GenBank/DDBJ databases">
        <title>Draft genome information of white flower Hibiscus syriacus.</title>
        <authorList>
            <person name="Kim Y.-M."/>
        </authorList>
    </citation>
    <scope>NUCLEOTIDE SEQUENCE [LARGE SCALE GENOMIC DNA]</scope>
    <source>
        <strain evidence="13">YM2019G1</strain>
    </source>
</reference>
<keyword evidence="14" id="KW-1185">Reference proteome</keyword>
<dbReference type="InterPro" id="IPR057289">
    <property type="entry name" value="Rab1/Ypt1"/>
</dbReference>
<dbReference type="GO" id="GO:0003676">
    <property type="term" value="F:nucleic acid binding"/>
    <property type="evidence" value="ECO:0007669"/>
    <property type="project" value="InterPro"/>
</dbReference>
<dbReference type="InterPro" id="IPR043502">
    <property type="entry name" value="DNA/RNA_pol_sf"/>
</dbReference>
<dbReference type="PROSITE" id="PS51421">
    <property type="entry name" value="RAS"/>
    <property type="match status" value="1"/>
</dbReference>
<dbReference type="PROSITE" id="PS51419">
    <property type="entry name" value="RAB"/>
    <property type="match status" value="1"/>
</dbReference>
<name>A0A6A3ADU2_HIBSY</name>
<evidence type="ECO:0000259" key="12">
    <source>
        <dbReference type="PROSITE" id="PS51778"/>
    </source>
</evidence>
<dbReference type="Gene3D" id="3.40.50.300">
    <property type="entry name" value="P-loop containing nucleotide triphosphate hydrolases"/>
    <property type="match status" value="1"/>
</dbReference>
<dbReference type="Proteomes" id="UP000436088">
    <property type="component" value="Unassembled WGS sequence"/>
</dbReference>
<dbReference type="SMART" id="SM00175">
    <property type="entry name" value="RAB"/>
    <property type="match status" value="1"/>
</dbReference>
<feature type="region of interest" description="Disordered" evidence="8">
    <location>
        <begin position="1"/>
        <end position="55"/>
    </location>
</feature>
<keyword evidence="2" id="KW-0547">Nucleotide-binding</keyword>
<dbReference type="InterPro" id="IPR031968">
    <property type="entry name" value="VASt"/>
</dbReference>
<evidence type="ECO:0000256" key="6">
    <source>
        <dbReference type="ARBA" id="ARBA00037868"/>
    </source>
</evidence>